<name>A0AAD7R6R4_9TELE</name>
<evidence type="ECO:0000259" key="16">
    <source>
        <dbReference type="Pfam" id="PF24827"/>
    </source>
</evidence>
<dbReference type="EMBL" id="JAINUG010000490">
    <property type="protein sequence ID" value="KAJ8367278.1"/>
    <property type="molecule type" value="Genomic_DNA"/>
</dbReference>
<protein>
    <recommendedName>
        <fullName evidence="9">N-acyl-aromatic-L-amino acid amidohydrolase</fullName>
        <ecNumber evidence="9">3.5.1.114</ecNumber>
    </recommendedName>
</protein>
<comment type="caution">
    <text evidence="17">The sequence shown here is derived from an EMBL/GenBank/DDBJ whole genome shotgun (WGS) entry which is preliminary data.</text>
</comment>
<keyword evidence="4" id="KW-0963">Cytoplasm</keyword>
<dbReference type="PANTHER" id="PTHR15162:SF5">
    <property type="entry name" value="N-ACYL-AROMATIC-L-AMINO ACID AMIDOHYDROLASE (CARBOXYLATE-FORMING)"/>
    <property type="match status" value="1"/>
</dbReference>
<dbReference type="Pfam" id="PF24827">
    <property type="entry name" value="AstE_AspA_cat"/>
    <property type="match status" value="1"/>
</dbReference>
<dbReference type="EC" id="3.5.1.114" evidence="9"/>
<gene>
    <name evidence="17" type="ORF">AAFF_G00323390</name>
</gene>
<feature type="active site" description="Proton donor/acceptor" evidence="13">
    <location>
        <position position="175"/>
    </location>
</feature>
<keyword evidence="8" id="KW-0472">Membrane</keyword>
<dbReference type="Proteomes" id="UP001221898">
    <property type="component" value="Unassembled WGS sequence"/>
</dbReference>
<dbReference type="FunFam" id="3.40.630.10:FF:000025">
    <property type="entry name" value="aspartoacylase"/>
    <property type="match status" value="1"/>
</dbReference>
<dbReference type="CDD" id="cd06909">
    <property type="entry name" value="M14_ASPA"/>
    <property type="match status" value="1"/>
</dbReference>
<evidence type="ECO:0000313" key="18">
    <source>
        <dbReference type="Proteomes" id="UP001221898"/>
    </source>
</evidence>
<evidence type="ECO:0000256" key="9">
    <source>
        <dbReference type="ARBA" id="ARBA00034807"/>
    </source>
</evidence>
<dbReference type="Gene3D" id="2.20.25.160">
    <property type="match status" value="1"/>
</dbReference>
<dbReference type="InterPro" id="IPR007036">
    <property type="entry name" value="Aste_AspA_hybrid_dom"/>
</dbReference>
<dbReference type="InterPro" id="IPR055438">
    <property type="entry name" value="AstE_AspA_cat"/>
</dbReference>
<evidence type="ECO:0000256" key="11">
    <source>
        <dbReference type="ARBA" id="ARBA00048435"/>
    </source>
</evidence>
<comment type="subcellular location">
    <subcellularLocation>
        <location evidence="10">Apical cell membrane</location>
        <topology evidence="10">Peripheral membrane protein</topology>
    </subcellularLocation>
    <subcellularLocation>
        <location evidence="1">Cytoplasm</location>
    </subcellularLocation>
</comment>
<evidence type="ECO:0000313" key="17">
    <source>
        <dbReference type="EMBL" id="KAJ8367278.1"/>
    </source>
</evidence>
<proteinExistence type="inferred from homology"/>
<evidence type="ECO:0000256" key="12">
    <source>
        <dbReference type="ARBA" id="ARBA00049326"/>
    </source>
</evidence>
<sequence length="281" mass="30947">MDPVSLPALSCVALCGGTHGNELSGVCLVREQQRKKEEETEHVTLVTVMSNPRAVQECRRYIEKDLNRCFTAAILSTPVSDRTPYEIVRAQELNALLGPKGSDGAMDLVCDLHNTTANMGLCLISNSDCDWICMHIYKHLQTNISSIPVRLLNLYTSPDESSNLASVGKHGLSIEIGPQPHGLVRADVLSTMKKGVQLMLEWIRLFNSGTVFEGGEVEVHTVVKCIDFPRDPETHDITAVIHPQLQDQDFCLLRQGDPLFLSFSGETEVYRGGAPLSSLCE</sequence>
<evidence type="ECO:0000256" key="1">
    <source>
        <dbReference type="ARBA" id="ARBA00004496"/>
    </source>
</evidence>
<keyword evidence="18" id="KW-1185">Reference proteome</keyword>
<evidence type="ECO:0000256" key="3">
    <source>
        <dbReference type="ARBA" id="ARBA00022475"/>
    </source>
</evidence>
<keyword evidence="5 14" id="KW-0479">Metal-binding</keyword>
<keyword evidence="6" id="KW-0378">Hydrolase</keyword>
<dbReference type="GO" id="GO:0016324">
    <property type="term" value="C:apical plasma membrane"/>
    <property type="evidence" value="ECO:0007669"/>
    <property type="project" value="UniProtKB-SubCell"/>
</dbReference>
<dbReference type="GO" id="GO:0004046">
    <property type="term" value="F:aminoacylase activity"/>
    <property type="evidence" value="ECO:0007669"/>
    <property type="project" value="TreeGrafter"/>
</dbReference>
<feature type="binding site" evidence="14">
    <location>
        <position position="113"/>
    </location>
    <ligand>
        <name>Zn(2+)</name>
        <dbReference type="ChEBI" id="CHEBI:29105"/>
    </ligand>
</feature>
<comment type="cofactor">
    <cofactor evidence="14">
        <name>Zn(2+)</name>
        <dbReference type="ChEBI" id="CHEBI:29105"/>
    </cofactor>
    <text evidence="14">Binds 1 zinc ion per subunit.</text>
</comment>
<dbReference type="InterPro" id="IPR050178">
    <property type="entry name" value="AspA/AstE_fam"/>
</dbReference>
<dbReference type="GO" id="GO:0005829">
    <property type="term" value="C:cytosol"/>
    <property type="evidence" value="ECO:0007669"/>
    <property type="project" value="TreeGrafter"/>
</dbReference>
<dbReference type="Pfam" id="PF04952">
    <property type="entry name" value="AstE_AspA_hybrid"/>
    <property type="match status" value="1"/>
</dbReference>
<evidence type="ECO:0000256" key="10">
    <source>
        <dbReference type="ARBA" id="ARBA00037831"/>
    </source>
</evidence>
<accession>A0AAD7R6R4</accession>
<feature type="domain" description="AstE/AspA barrel-sandwich hybrid" evidence="15">
    <location>
        <begin position="216"/>
        <end position="272"/>
    </location>
</feature>
<comment type="catalytic activity">
    <reaction evidence="11">
        <text>an N-acetyl-L-cysteine-S-conjugate + H2O = an S-substituted L-cysteine + acetate</text>
        <dbReference type="Rhea" id="RHEA:36855"/>
        <dbReference type="ChEBI" id="CHEBI:15377"/>
        <dbReference type="ChEBI" id="CHEBI:30089"/>
        <dbReference type="ChEBI" id="CHEBI:58717"/>
        <dbReference type="ChEBI" id="CHEBI:58718"/>
        <dbReference type="EC" id="3.5.1.114"/>
    </reaction>
</comment>
<dbReference type="PANTHER" id="PTHR15162">
    <property type="entry name" value="ASPARTOACYLASE"/>
    <property type="match status" value="1"/>
</dbReference>
<evidence type="ECO:0000256" key="4">
    <source>
        <dbReference type="ARBA" id="ARBA00022490"/>
    </source>
</evidence>
<organism evidence="17 18">
    <name type="scientific">Aldrovandia affinis</name>
    <dbReference type="NCBI Taxonomy" id="143900"/>
    <lineage>
        <taxon>Eukaryota</taxon>
        <taxon>Metazoa</taxon>
        <taxon>Chordata</taxon>
        <taxon>Craniata</taxon>
        <taxon>Vertebrata</taxon>
        <taxon>Euteleostomi</taxon>
        <taxon>Actinopterygii</taxon>
        <taxon>Neopterygii</taxon>
        <taxon>Teleostei</taxon>
        <taxon>Notacanthiformes</taxon>
        <taxon>Halosauridae</taxon>
        <taxon>Aldrovandia</taxon>
    </lineage>
</organism>
<dbReference type="PIRSF" id="PIRSF018001">
    <property type="entry name" value="Aspartoacylase"/>
    <property type="match status" value="1"/>
</dbReference>
<evidence type="ECO:0000256" key="8">
    <source>
        <dbReference type="ARBA" id="ARBA00023136"/>
    </source>
</evidence>
<evidence type="ECO:0000256" key="14">
    <source>
        <dbReference type="PIRSR" id="PIRSR018001-3"/>
    </source>
</evidence>
<feature type="binding site" evidence="14">
    <location>
        <position position="19"/>
    </location>
    <ligand>
        <name>Zn(2+)</name>
        <dbReference type="ChEBI" id="CHEBI:29105"/>
    </ligand>
</feature>
<feature type="domain" description="Succinylglutamate desuccinylase/Aspartoacylase catalytic" evidence="16">
    <location>
        <begin position="12"/>
        <end position="201"/>
    </location>
</feature>
<dbReference type="InterPro" id="IPR016708">
    <property type="entry name" value="Aspartoacylase"/>
</dbReference>
<evidence type="ECO:0000256" key="13">
    <source>
        <dbReference type="PIRSR" id="PIRSR018001-1"/>
    </source>
</evidence>
<comment type="similarity">
    <text evidence="2">Belongs to the AspA/AstE family. Aspartoacylase subfamily.</text>
</comment>
<keyword evidence="3" id="KW-1003">Cell membrane</keyword>
<dbReference type="GO" id="GO:0046872">
    <property type="term" value="F:metal ion binding"/>
    <property type="evidence" value="ECO:0007669"/>
    <property type="project" value="UniProtKB-KW"/>
</dbReference>
<keyword evidence="7 14" id="KW-0862">Zinc</keyword>
<reference evidence="17" key="1">
    <citation type="journal article" date="2023" name="Science">
        <title>Genome structures resolve the early diversification of teleost fishes.</title>
        <authorList>
            <person name="Parey E."/>
            <person name="Louis A."/>
            <person name="Montfort J."/>
            <person name="Bouchez O."/>
            <person name="Roques C."/>
            <person name="Iampietro C."/>
            <person name="Lluch J."/>
            <person name="Castinel A."/>
            <person name="Donnadieu C."/>
            <person name="Desvignes T."/>
            <person name="Floi Bucao C."/>
            <person name="Jouanno E."/>
            <person name="Wen M."/>
            <person name="Mejri S."/>
            <person name="Dirks R."/>
            <person name="Jansen H."/>
            <person name="Henkel C."/>
            <person name="Chen W.J."/>
            <person name="Zahm M."/>
            <person name="Cabau C."/>
            <person name="Klopp C."/>
            <person name="Thompson A.W."/>
            <person name="Robinson-Rechavi M."/>
            <person name="Braasch I."/>
            <person name="Lecointre G."/>
            <person name="Bobe J."/>
            <person name="Postlethwait J.H."/>
            <person name="Berthelot C."/>
            <person name="Roest Crollius H."/>
            <person name="Guiguen Y."/>
        </authorList>
    </citation>
    <scope>NUCLEOTIDE SEQUENCE</scope>
    <source>
        <strain evidence="17">NC1722</strain>
    </source>
</reference>
<dbReference type="SUPFAM" id="SSF53187">
    <property type="entry name" value="Zn-dependent exopeptidases"/>
    <property type="match status" value="1"/>
</dbReference>
<dbReference type="Gene3D" id="3.40.630.10">
    <property type="entry name" value="Zn peptidases"/>
    <property type="match status" value="1"/>
</dbReference>
<evidence type="ECO:0000256" key="5">
    <source>
        <dbReference type="ARBA" id="ARBA00022723"/>
    </source>
</evidence>
<evidence type="ECO:0000256" key="7">
    <source>
        <dbReference type="ARBA" id="ARBA00022833"/>
    </source>
</evidence>
<feature type="binding site" evidence="14">
    <location>
        <position position="22"/>
    </location>
    <ligand>
        <name>Zn(2+)</name>
        <dbReference type="ChEBI" id="CHEBI:29105"/>
    </ligand>
</feature>
<comment type="catalytic activity">
    <reaction evidence="12">
        <text>an N-acyl-aromatic L-alpha-amino acid + H2O = an aromatic L-alpha-amino acid + a carboxylate</text>
        <dbReference type="Rhea" id="RHEA:54184"/>
        <dbReference type="ChEBI" id="CHEBI:15377"/>
        <dbReference type="ChEBI" id="CHEBI:29067"/>
        <dbReference type="ChEBI" id="CHEBI:84824"/>
        <dbReference type="ChEBI" id="CHEBI:138093"/>
        <dbReference type="EC" id="3.5.1.114"/>
    </reaction>
</comment>
<evidence type="ECO:0000256" key="2">
    <source>
        <dbReference type="ARBA" id="ARBA00006173"/>
    </source>
</evidence>
<evidence type="ECO:0000256" key="6">
    <source>
        <dbReference type="ARBA" id="ARBA00022801"/>
    </source>
</evidence>
<dbReference type="GO" id="GO:0016788">
    <property type="term" value="F:hydrolase activity, acting on ester bonds"/>
    <property type="evidence" value="ECO:0007669"/>
    <property type="project" value="InterPro"/>
</dbReference>
<dbReference type="NCBIfam" id="NF002601">
    <property type="entry name" value="PRK02259.1"/>
    <property type="match status" value="1"/>
</dbReference>
<evidence type="ECO:0000259" key="15">
    <source>
        <dbReference type="Pfam" id="PF04952"/>
    </source>
</evidence>
<dbReference type="AlphaFoldDB" id="A0AAD7R6R4"/>